<name>A0AA35W4J0_GEOBA</name>
<reference evidence="1" key="1">
    <citation type="submission" date="2023-03" db="EMBL/GenBank/DDBJ databases">
        <authorList>
            <person name="Steffen K."/>
            <person name="Cardenas P."/>
        </authorList>
    </citation>
    <scope>NUCLEOTIDE SEQUENCE</scope>
</reference>
<accession>A0AA35W4J0</accession>
<evidence type="ECO:0000313" key="1">
    <source>
        <dbReference type="EMBL" id="CAI8007194.1"/>
    </source>
</evidence>
<protein>
    <submittedName>
        <fullName evidence="1">Uncharacterized protein</fullName>
    </submittedName>
</protein>
<gene>
    <name evidence="1" type="ORF">GBAR_LOCUS5099</name>
</gene>
<comment type="caution">
    <text evidence="1">The sequence shown here is derived from an EMBL/GenBank/DDBJ whole genome shotgun (WGS) entry which is preliminary data.</text>
</comment>
<evidence type="ECO:0000313" key="2">
    <source>
        <dbReference type="Proteomes" id="UP001174909"/>
    </source>
</evidence>
<dbReference type="AlphaFoldDB" id="A0AA35W4J0"/>
<dbReference type="Proteomes" id="UP001174909">
    <property type="component" value="Unassembled WGS sequence"/>
</dbReference>
<keyword evidence="2" id="KW-1185">Reference proteome</keyword>
<dbReference type="EMBL" id="CASHTH010000754">
    <property type="protein sequence ID" value="CAI8007194.1"/>
    <property type="molecule type" value="Genomic_DNA"/>
</dbReference>
<proteinExistence type="predicted"/>
<sequence length="75" mass="8653">MVRFVTKTPSEVVISETTRSRSMLGRNISRCVPLTLHRVVPPLVSHVKTADWFRKTVVFPGAWRISGKDKQNYRQ</sequence>
<organism evidence="1 2">
    <name type="scientific">Geodia barretti</name>
    <name type="common">Barrett's horny sponge</name>
    <dbReference type="NCBI Taxonomy" id="519541"/>
    <lineage>
        <taxon>Eukaryota</taxon>
        <taxon>Metazoa</taxon>
        <taxon>Porifera</taxon>
        <taxon>Demospongiae</taxon>
        <taxon>Heteroscleromorpha</taxon>
        <taxon>Tetractinellida</taxon>
        <taxon>Astrophorina</taxon>
        <taxon>Geodiidae</taxon>
        <taxon>Geodia</taxon>
    </lineage>
</organism>